<evidence type="ECO:0000256" key="1">
    <source>
        <dbReference type="SAM" id="Phobius"/>
    </source>
</evidence>
<organism evidence="2">
    <name type="scientific">Lepeophtheirus salmonis</name>
    <name type="common">Salmon louse</name>
    <name type="synonym">Caligus salmonis</name>
    <dbReference type="NCBI Taxonomy" id="72036"/>
    <lineage>
        <taxon>Eukaryota</taxon>
        <taxon>Metazoa</taxon>
        <taxon>Ecdysozoa</taxon>
        <taxon>Arthropoda</taxon>
        <taxon>Crustacea</taxon>
        <taxon>Multicrustacea</taxon>
        <taxon>Hexanauplia</taxon>
        <taxon>Copepoda</taxon>
        <taxon>Siphonostomatoida</taxon>
        <taxon>Caligidae</taxon>
        <taxon>Lepeophtheirus</taxon>
    </lineage>
</organism>
<reference evidence="2" key="1">
    <citation type="submission" date="2014-05" db="EMBL/GenBank/DDBJ databases">
        <authorList>
            <person name="Chronopoulou M."/>
        </authorList>
    </citation>
    <scope>NUCLEOTIDE SEQUENCE</scope>
    <source>
        <tissue evidence="2">Whole organism</tissue>
    </source>
</reference>
<feature type="transmembrane region" description="Helical" evidence="1">
    <location>
        <begin position="33"/>
        <end position="53"/>
    </location>
</feature>
<name>A0A0K2TIJ5_LEPSM</name>
<feature type="transmembrane region" description="Helical" evidence="1">
    <location>
        <begin position="6"/>
        <end position="26"/>
    </location>
</feature>
<keyword evidence="1" id="KW-0472">Membrane</keyword>
<evidence type="ECO:0000313" key="2">
    <source>
        <dbReference type="EMBL" id="CDW25650.1"/>
    </source>
</evidence>
<sequence>MEADIYSPIMFAILVMSVVFVSLLLLNAFLSCLASVFLLIFNGVVLSLFVGHVRDE</sequence>
<proteinExistence type="predicted"/>
<accession>A0A0K2TIJ5</accession>
<dbReference type="EMBL" id="HACA01008289">
    <property type="protein sequence ID" value="CDW25650.1"/>
    <property type="molecule type" value="Transcribed_RNA"/>
</dbReference>
<dbReference type="AlphaFoldDB" id="A0A0K2TIJ5"/>
<protein>
    <submittedName>
        <fullName evidence="2">Uncharacterized protein</fullName>
    </submittedName>
</protein>
<keyword evidence="1" id="KW-1133">Transmembrane helix</keyword>
<keyword evidence="1" id="KW-0812">Transmembrane</keyword>